<name>A0A649VSN8_9CAUD</name>
<protein>
    <submittedName>
        <fullName evidence="1">Uncharacterized protein</fullName>
    </submittedName>
</protein>
<proteinExistence type="predicted"/>
<dbReference type="GeneID" id="64766799"/>
<sequence>MALGEMPRTPVWMAVHTHRSGRTTVSVGYSKATEVDVQYAPWWPNEVSRTLYNYEDGLPVPQMGWGRE</sequence>
<accession>A0A649VSN8</accession>
<organism evidence="1 2">
    <name type="scientific">Gordonia phage Stormageddon</name>
    <dbReference type="NCBI Taxonomy" id="2656541"/>
    <lineage>
        <taxon>Viruses</taxon>
        <taxon>Duplodnaviria</taxon>
        <taxon>Heunggongvirae</taxon>
        <taxon>Uroviricota</taxon>
        <taxon>Caudoviricetes</taxon>
        <taxon>Stormageddonvirus</taxon>
        <taxon>Stormageddonvirus Stormageddon</taxon>
    </lineage>
</organism>
<dbReference type="Proteomes" id="UP000423065">
    <property type="component" value="Segment"/>
</dbReference>
<dbReference type="KEGG" id="vg:64766799"/>
<reference evidence="1 2" key="1">
    <citation type="submission" date="2019-10" db="EMBL/GenBank/DDBJ databases">
        <authorList>
            <person name="Garlena R.A."/>
            <person name="Russell D.A."/>
            <person name="Pope W.H."/>
            <person name="Jacobs-Sera D."/>
            <person name="Hatfull G.F."/>
        </authorList>
    </citation>
    <scope>NUCLEOTIDE SEQUENCE [LARGE SCALE GENOMIC DNA]</scope>
</reference>
<dbReference type="EMBL" id="MN586040">
    <property type="protein sequence ID" value="QGJ94952.1"/>
    <property type="molecule type" value="Genomic_DNA"/>
</dbReference>
<evidence type="ECO:0000313" key="1">
    <source>
        <dbReference type="EMBL" id="QGJ94952.1"/>
    </source>
</evidence>
<evidence type="ECO:0000313" key="2">
    <source>
        <dbReference type="Proteomes" id="UP000423065"/>
    </source>
</evidence>
<dbReference type="RefSeq" id="YP_010059565.1">
    <property type="nucleotide sequence ID" value="NC_054726.1"/>
</dbReference>
<gene>
    <name evidence="1" type="primary">90</name>
    <name evidence="1" type="ORF">SEA_STORMAGEDDON_90</name>
</gene>
<keyword evidence="2" id="KW-1185">Reference proteome</keyword>